<evidence type="ECO:0000256" key="3">
    <source>
        <dbReference type="SAM" id="MobiDB-lite"/>
    </source>
</evidence>
<dbReference type="Proteomes" id="UP001174691">
    <property type="component" value="Unassembled WGS sequence"/>
</dbReference>
<feature type="domain" description="Tyrosinase copper-binding" evidence="6">
    <location>
        <begin position="294"/>
        <end position="305"/>
    </location>
</feature>
<gene>
    <name evidence="7" type="ORF">NKR19_g8877</name>
</gene>
<accession>A0AA38RD10</accession>
<sequence length="372" mass="40721">MARGSLASLALLAVPWLLLSLVGLASGDAVLDLQTKGRPALDAQLAKSKTCTKDKLFVRREWGDISAGEKKAYIAAMLCIMSAPSKLDKTKYPGAKSRYDDFVAVHMNQTLNIHGTGSFLSWHRYYTWAFEQTLRNECNYNGTQPYWDWGRWAQDPETSPLFDGSDTSLSGNGQKIKHNSNGIVLGNGGGCVQSGPFKNMTVHLGPVSPAVDPAPPRNPRTDGYGDNPRCLRRDMSNVLSSRYTRTQDIVALITGSRDIGTFQNTMQAGNGVHSSGHYTIAGDPGGDFYTSPNDPAFYTHHAMIDRTWSIWQTQDLPNRMAVIAGGTSMMGFGKAQSLDDIVDLGVVGINGMRYKIRELTSTVDGPFCYVYE</sequence>
<name>A0AA38RD10_9PEZI</name>
<organism evidence="7 8">
    <name type="scientific">Coniochaeta hoffmannii</name>
    <dbReference type="NCBI Taxonomy" id="91930"/>
    <lineage>
        <taxon>Eukaryota</taxon>
        <taxon>Fungi</taxon>
        <taxon>Dikarya</taxon>
        <taxon>Ascomycota</taxon>
        <taxon>Pezizomycotina</taxon>
        <taxon>Sordariomycetes</taxon>
        <taxon>Sordariomycetidae</taxon>
        <taxon>Coniochaetales</taxon>
        <taxon>Coniochaetaceae</taxon>
        <taxon>Coniochaeta</taxon>
    </lineage>
</organism>
<evidence type="ECO:0000256" key="1">
    <source>
        <dbReference type="ARBA" id="ARBA00022723"/>
    </source>
</evidence>
<proteinExistence type="predicted"/>
<protein>
    <submittedName>
        <fullName evidence="7">Di-copper centre-containing protein</fullName>
    </submittedName>
</protein>
<dbReference type="PRINTS" id="PR00092">
    <property type="entry name" value="TYROSINASE"/>
</dbReference>
<dbReference type="PROSITE" id="PS00497">
    <property type="entry name" value="TYROSINASE_1"/>
    <property type="match status" value="1"/>
</dbReference>
<feature type="chain" id="PRO_5041281474" evidence="4">
    <location>
        <begin position="28"/>
        <end position="372"/>
    </location>
</feature>
<dbReference type="GO" id="GO:0046872">
    <property type="term" value="F:metal ion binding"/>
    <property type="evidence" value="ECO:0007669"/>
    <property type="project" value="UniProtKB-KW"/>
</dbReference>
<evidence type="ECO:0000313" key="7">
    <source>
        <dbReference type="EMBL" id="KAJ9133897.1"/>
    </source>
</evidence>
<keyword evidence="4" id="KW-0732">Signal</keyword>
<evidence type="ECO:0000259" key="6">
    <source>
        <dbReference type="PROSITE" id="PS00498"/>
    </source>
</evidence>
<feature type="region of interest" description="Disordered" evidence="3">
    <location>
        <begin position="208"/>
        <end position="229"/>
    </location>
</feature>
<dbReference type="EMBL" id="JANBVN010000193">
    <property type="protein sequence ID" value="KAJ9133897.1"/>
    <property type="molecule type" value="Genomic_DNA"/>
</dbReference>
<evidence type="ECO:0000313" key="8">
    <source>
        <dbReference type="Proteomes" id="UP001174691"/>
    </source>
</evidence>
<dbReference type="Pfam" id="PF00264">
    <property type="entry name" value="Tyrosinase"/>
    <property type="match status" value="1"/>
</dbReference>
<keyword evidence="8" id="KW-1185">Reference proteome</keyword>
<dbReference type="PROSITE" id="PS00498">
    <property type="entry name" value="TYROSINASE_2"/>
    <property type="match status" value="1"/>
</dbReference>
<feature type="signal peptide" evidence="4">
    <location>
        <begin position="1"/>
        <end position="27"/>
    </location>
</feature>
<comment type="caution">
    <text evidence="7">The sequence shown here is derived from an EMBL/GenBank/DDBJ whole genome shotgun (WGS) entry which is preliminary data.</text>
</comment>
<dbReference type="InterPro" id="IPR050316">
    <property type="entry name" value="Tyrosinase/Hemocyanin"/>
</dbReference>
<feature type="domain" description="Tyrosinase copper-binding" evidence="5">
    <location>
        <begin position="114"/>
        <end position="131"/>
    </location>
</feature>
<dbReference type="Gene3D" id="1.10.1280.10">
    <property type="entry name" value="Di-copper center containing domain from catechol oxidase"/>
    <property type="match status" value="1"/>
</dbReference>
<dbReference type="InterPro" id="IPR002227">
    <property type="entry name" value="Tyrosinase_Cu-bd"/>
</dbReference>
<evidence type="ECO:0000256" key="4">
    <source>
        <dbReference type="SAM" id="SignalP"/>
    </source>
</evidence>
<dbReference type="AlphaFoldDB" id="A0AA38RD10"/>
<keyword evidence="2" id="KW-0560">Oxidoreductase</keyword>
<dbReference type="SUPFAM" id="SSF48056">
    <property type="entry name" value="Di-copper centre-containing domain"/>
    <property type="match status" value="1"/>
</dbReference>
<dbReference type="InterPro" id="IPR008922">
    <property type="entry name" value="Di-copper_centre_dom_sf"/>
</dbReference>
<evidence type="ECO:0000259" key="5">
    <source>
        <dbReference type="PROSITE" id="PS00497"/>
    </source>
</evidence>
<reference evidence="7" key="1">
    <citation type="submission" date="2022-07" db="EMBL/GenBank/DDBJ databases">
        <title>Fungi with potential for degradation of polypropylene.</title>
        <authorList>
            <person name="Gostincar C."/>
        </authorList>
    </citation>
    <scope>NUCLEOTIDE SEQUENCE</scope>
    <source>
        <strain evidence="7">EXF-13287</strain>
    </source>
</reference>
<keyword evidence="1" id="KW-0479">Metal-binding</keyword>
<dbReference type="PANTHER" id="PTHR11474">
    <property type="entry name" value="TYROSINASE FAMILY MEMBER"/>
    <property type="match status" value="1"/>
</dbReference>
<evidence type="ECO:0000256" key="2">
    <source>
        <dbReference type="ARBA" id="ARBA00023002"/>
    </source>
</evidence>
<dbReference type="PANTHER" id="PTHR11474:SF125">
    <property type="entry name" value="N-ACETYL-6-HYDROXYTRYPTOPHAN OXIDASE IVOB-RELATED"/>
    <property type="match status" value="1"/>
</dbReference>
<dbReference type="GO" id="GO:0016491">
    <property type="term" value="F:oxidoreductase activity"/>
    <property type="evidence" value="ECO:0007669"/>
    <property type="project" value="UniProtKB-KW"/>
</dbReference>